<feature type="domain" description="RNA polymerase sigma-70 region 2" evidence="1">
    <location>
        <begin position="15"/>
        <end position="78"/>
    </location>
</feature>
<dbReference type="SUPFAM" id="SSF88659">
    <property type="entry name" value="Sigma3 and sigma4 domains of RNA polymerase sigma factors"/>
    <property type="match status" value="1"/>
</dbReference>
<dbReference type="InterPro" id="IPR011990">
    <property type="entry name" value="TPR-like_helical_dom_sf"/>
</dbReference>
<evidence type="ECO:0000313" key="3">
    <source>
        <dbReference type="EMBL" id="SKB49533.1"/>
    </source>
</evidence>
<reference evidence="4" key="1">
    <citation type="submission" date="2017-02" db="EMBL/GenBank/DDBJ databases">
        <authorList>
            <person name="Varghese N."/>
            <person name="Submissions S."/>
        </authorList>
    </citation>
    <scope>NUCLEOTIDE SEQUENCE [LARGE SCALE GENOMIC DNA]</scope>
    <source>
        <strain evidence="4">UM2</strain>
    </source>
</reference>
<proteinExistence type="predicted"/>
<dbReference type="RefSeq" id="WP_079647532.1">
    <property type="nucleotide sequence ID" value="NZ_FUYM01000003.1"/>
</dbReference>
<dbReference type="GO" id="GO:0003700">
    <property type="term" value="F:DNA-binding transcription factor activity"/>
    <property type="evidence" value="ECO:0007669"/>
    <property type="project" value="InterPro"/>
</dbReference>
<dbReference type="Gene3D" id="1.10.1740.10">
    <property type="match status" value="1"/>
</dbReference>
<dbReference type="EMBL" id="FUYM01000003">
    <property type="protein sequence ID" value="SKB49533.1"/>
    <property type="molecule type" value="Genomic_DNA"/>
</dbReference>
<evidence type="ECO:0000259" key="2">
    <source>
        <dbReference type="Pfam" id="PF20239"/>
    </source>
</evidence>
<dbReference type="Proteomes" id="UP000189818">
    <property type="component" value="Unassembled WGS sequence"/>
</dbReference>
<dbReference type="Pfam" id="PF04542">
    <property type="entry name" value="Sigma70_r2"/>
    <property type="match status" value="1"/>
</dbReference>
<dbReference type="AlphaFoldDB" id="A0A1T5BRJ6"/>
<dbReference type="InterPro" id="IPR046531">
    <property type="entry name" value="DUF6596"/>
</dbReference>
<dbReference type="OrthoDB" id="9780299at2"/>
<dbReference type="InterPro" id="IPR007627">
    <property type="entry name" value="RNA_pol_sigma70_r2"/>
</dbReference>
<accession>A0A1T5BRJ6</accession>
<dbReference type="Pfam" id="PF20239">
    <property type="entry name" value="DUF6596"/>
    <property type="match status" value="1"/>
</dbReference>
<dbReference type="PANTHER" id="PTHR47756:SF1">
    <property type="entry name" value="BLL0085 PROTEIN"/>
    <property type="match status" value="1"/>
</dbReference>
<feature type="domain" description="DUF6596" evidence="2">
    <location>
        <begin position="183"/>
        <end position="284"/>
    </location>
</feature>
<dbReference type="InterPro" id="IPR013325">
    <property type="entry name" value="RNA_pol_sigma_r2"/>
</dbReference>
<name>A0A1T5BRJ6_9SPHN</name>
<dbReference type="STRING" id="439228.SAMN06295920_103208"/>
<gene>
    <name evidence="3" type="ORF">SAMN06295920_103208</name>
</gene>
<keyword evidence="4" id="KW-1185">Reference proteome</keyword>
<dbReference type="SUPFAM" id="SSF88946">
    <property type="entry name" value="Sigma2 domain of RNA polymerase sigma factors"/>
    <property type="match status" value="1"/>
</dbReference>
<dbReference type="GO" id="GO:0006352">
    <property type="term" value="P:DNA-templated transcription initiation"/>
    <property type="evidence" value="ECO:0007669"/>
    <property type="project" value="InterPro"/>
</dbReference>
<dbReference type="SUPFAM" id="SSF48452">
    <property type="entry name" value="TPR-like"/>
    <property type="match status" value="1"/>
</dbReference>
<evidence type="ECO:0000313" key="4">
    <source>
        <dbReference type="Proteomes" id="UP000189818"/>
    </source>
</evidence>
<sequence length="414" mass="44940">MTDLAWIDAALASARPRAVAALLRYFRDMDLAEEAYQEACLRALARWPEQGAPRDPAAWLILVGRNSGIDAVRKAARTEALPPEDQLSDLDDAEAGLADRLDEGQYRDDILRLLFVCCHPDLPATGAIALALRIVSGLTVPQIARAFLVGEKAMEQRITRAKARIADGGVPFETPGPIERAERLGAVAAMVYLIFNEGYSASGAEAGAREPLCREAIRLGRLLLRLFPSEPEIQALTALMLLQHARSAARLDGEGQVVLLEDQDRSRWDGAMIAEGLALLDKAMRHRRPGPYQVQAAIAALHARAKTAADTDWAGIERLYATLERMQPSPVVTLNRAVALGRLSGPEAALDLIAPLGERLDGYFYYHGARGAFLDQLGRAEEARAAFGRAIGLAGSAAEAAYIRQQLDRLSQPK</sequence>
<organism evidence="3 4">
    <name type="scientific">Rhizorhabdus histidinilytica</name>
    <dbReference type="NCBI Taxonomy" id="439228"/>
    <lineage>
        <taxon>Bacteria</taxon>
        <taxon>Pseudomonadati</taxon>
        <taxon>Pseudomonadota</taxon>
        <taxon>Alphaproteobacteria</taxon>
        <taxon>Sphingomonadales</taxon>
        <taxon>Sphingomonadaceae</taxon>
        <taxon>Rhizorhabdus</taxon>
    </lineage>
</organism>
<protein>
    <submittedName>
        <fullName evidence="3">RNA polymerase, sigma subunit, ECF family</fullName>
    </submittedName>
</protein>
<dbReference type="PANTHER" id="PTHR47756">
    <property type="entry name" value="BLL6612 PROTEIN-RELATED"/>
    <property type="match status" value="1"/>
</dbReference>
<dbReference type="InterPro" id="IPR013324">
    <property type="entry name" value="RNA_pol_sigma_r3/r4-like"/>
</dbReference>
<evidence type="ECO:0000259" key="1">
    <source>
        <dbReference type="Pfam" id="PF04542"/>
    </source>
</evidence>